<sequence>MRATTVLVPAFAALLLSACQTPSSSPPPAPAPSQAAPGVTPNTFRMPSGTGCSGEVERFQAVIDNDLDTGHTTKSVHDRVSGEISRARTTCSGGNDAGAIGQIRATKVKFGYPG</sequence>
<proteinExistence type="predicted"/>
<name>A0A9E8A340_9HYPH</name>
<accession>A0A9E8A340</accession>
<keyword evidence="2" id="KW-0732">Signal</keyword>
<feature type="chain" id="PRO_5038738612" evidence="2">
    <location>
        <begin position="19"/>
        <end position="114"/>
    </location>
</feature>
<organism evidence="3">
    <name type="scientific">Bosea sp. NBC_00436</name>
    <dbReference type="NCBI Taxonomy" id="2969620"/>
    <lineage>
        <taxon>Bacteria</taxon>
        <taxon>Pseudomonadati</taxon>
        <taxon>Pseudomonadota</taxon>
        <taxon>Alphaproteobacteria</taxon>
        <taxon>Hyphomicrobiales</taxon>
        <taxon>Boseaceae</taxon>
        <taxon>Bosea</taxon>
    </lineage>
</organism>
<dbReference type="PROSITE" id="PS51257">
    <property type="entry name" value="PROKAR_LIPOPROTEIN"/>
    <property type="match status" value="1"/>
</dbReference>
<evidence type="ECO:0000313" key="3">
    <source>
        <dbReference type="EMBL" id="UZF89589.1"/>
    </source>
</evidence>
<feature type="signal peptide" evidence="2">
    <location>
        <begin position="1"/>
        <end position="18"/>
    </location>
</feature>
<evidence type="ECO:0000256" key="1">
    <source>
        <dbReference type="SAM" id="MobiDB-lite"/>
    </source>
</evidence>
<dbReference type="AlphaFoldDB" id="A0A9E8A340"/>
<protein>
    <submittedName>
        <fullName evidence="3">Uncharacterized protein</fullName>
    </submittedName>
</protein>
<gene>
    <name evidence="3" type="ORF">NWE54_12750</name>
</gene>
<reference evidence="3" key="1">
    <citation type="submission" date="2022-08" db="EMBL/GenBank/DDBJ databases">
        <title>Complete Genome Sequences of 2 Bosea sp. soil isolates.</title>
        <authorList>
            <person name="Alvarez Arevalo M."/>
            <person name="Sterndorff E.B."/>
            <person name="Faurdal D."/>
            <person name="Joergensen T.S."/>
            <person name="Weber T."/>
        </authorList>
    </citation>
    <scope>NUCLEOTIDE SEQUENCE</scope>
    <source>
        <strain evidence="3">NBC_00436</strain>
    </source>
</reference>
<evidence type="ECO:0000256" key="2">
    <source>
        <dbReference type="SAM" id="SignalP"/>
    </source>
</evidence>
<feature type="region of interest" description="Disordered" evidence="1">
    <location>
        <begin position="21"/>
        <end position="51"/>
    </location>
</feature>
<dbReference type="EMBL" id="CP102774">
    <property type="protein sequence ID" value="UZF89589.1"/>
    <property type="molecule type" value="Genomic_DNA"/>
</dbReference>